<evidence type="ECO:0000313" key="2">
    <source>
        <dbReference type="Proteomes" id="UP000664317"/>
    </source>
</evidence>
<protein>
    <recommendedName>
        <fullName evidence="3">Beta-lactamase-inhibitor-like, PepSY-like</fullName>
    </recommendedName>
</protein>
<sequence length="126" mass="14074">MKTQLVICLASAVMLFSSCEKREKSLEESIEAQNEMQGEFHQGDTTLVKRDGTLLDGALDTIDSVALPPAVLETIAQDPNLASTEILSTRAYEEDNKTFYEVKFQLDEERSTSVVFDEKGKQKPKL</sequence>
<proteinExistence type="predicted"/>
<reference evidence="1 2" key="1">
    <citation type="submission" date="2021-03" db="EMBL/GenBank/DDBJ databases">
        <title>novel species isolated from a fishpond in China.</title>
        <authorList>
            <person name="Lu H."/>
            <person name="Cai Z."/>
        </authorList>
    </citation>
    <scope>NUCLEOTIDE SEQUENCE [LARGE SCALE GENOMIC DNA]</scope>
    <source>
        <strain evidence="1 2">H41</strain>
    </source>
</reference>
<evidence type="ECO:0000313" key="1">
    <source>
        <dbReference type="EMBL" id="MBN7811519.1"/>
    </source>
</evidence>
<gene>
    <name evidence="1" type="ORF">J0A68_11200</name>
</gene>
<dbReference type="EMBL" id="JAFKCT010000004">
    <property type="protein sequence ID" value="MBN7811519.1"/>
    <property type="molecule type" value="Genomic_DNA"/>
</dbReference>
<comment type="caution">
    <text evidence="1">The sequence shown here is derived from an EMBL/GenBank/DDBJ whole genome shotgun (WGS) entry which is preliminary data.</text>
</comment>
<evidence type="ECO:0008006" key="3">
    <source>
        <dbReference type="Google" id="ProtNLM"/>
    </source>
</evidence>
<accession>A0ABS3C331</accession>
<dbReference type="PROSITE" id="PS51257">
    <property type="entry name" value="PROKAR_LIPOPROTEIN"/>
    <property type="match status" value="1"/>
</dbReference>
<name>A0ABS3C331_9BACT</name>
<keyword evidence="2" id="KW-1185">Reference proteome</keyword>
<dbReference type="RefSeq" id="WP_206578301.1">
    <property type="nucleotide sequence ID" value="NZ_JAFKCT010000004.1"/>
</dbReference>
<organism evidence="1 2">
    <name type="scientific">Algoriphagus oliviformis</name>
    <dbReference type="NCBI Taxonomy" id="2811231"/>
    <lineage>
        <taxon>Bacteria</taxon>
        <taxon>Pseudomonadati</taxon>
        <taxon>Bacteroidota</taxon>
        <taxon>Cytophagia</taxon>
        <taxon>Cytophagales</taxon>
        <taxon>Cyclobacteriaceae</taxon>
        <taxon>Algoriphagus</taxon>
    </lineage>
</organism>
<dbReference type="Proteomes" id="UP000664317">
    <property type="component" value="Unassembled WGS sequence"/>
</dbReference>